<keyword evidence="4" id="KW-0808">Transferase</keyword>
<evidence type="ECO:0000256" key="5">
    <source>
        <dbReference type="ARBA" id="ARBA00022741"/>
    </source>
</evidence>
<dbReference type="InterPro" id="IPR011712">
    <property type="entry name" value="Sig_transdc_His_kin_sub3_dim/P"/>
</dbReference>
<evidence type="ECO:0000256" key="6">
    <source>
        <dbReference type="ARBA" id="ARBA00022777"/>
    </source>
</evidence>
<keyword evidence="6 12" id="KW-0418">Kinase</keyword>
<organism evidence="12 13">
    <name type="scientific">Frankia umida</name>
    <dbReference type="NCBI Taxonomy" id="573489"/>
    <lineage>
        <taxon>Bacteria</taxon>
        <taxon>Bacillati</taxon>
        <taxon>Actinomycetota</taxon>
        <taxon>Actinomycetes</taxon>
        <taxon>Frankiales</taxon>
        <taxon>Frankiaceae</taxon>
        <taxon>Frankia</taxon>
    </lineage>
</organism>
<evidence type="ECO:0000256" key="1">
    <source>
        <dbReference type="ARBA" id="ARBA00000085"/>
    </source>
</evidence>
<dbReference type="InterPro" id="IPR050482">
    <property type="entry name" value="Sensor_HK_TwoCompSys"/>
</dbReference>
<keyword evidence="10" id="KW-0812">Transmembrane</keyword>
<dbReference type="GO" id="GO:0016301">
    <property type="term" value="F:kinase activity"/>
    <property type="evidence" value="ECO:0007669"/>
    <property type="project" value="UniProtKB-KW"/>
</dbReference>
<evidence type="ECO:0000256" key="2">
    <source>
        <dbReference type="ARBA" id="ARBA00012438"/>
    </source>
</evidence>
<evidence type="ECO:0000313" key="13">
    <source>
        <dbReference type="Proteomes" id="UP001201873"/>
    </source>
</evidence>
<dbReference type="RefSeq" id="WP_248825621.1">
    <property type="nucleotide sequence ID" value="NZ_JALKFT010000016.1"/>
</dbReference>
<feature type="transmembrane region" description="Helical" evidence="10">
    <location>
        <begin position="146"/>
        <end position="166"/>
    </location>
</feature>
<dbReference type="Pfam" id="PF02518">
    <property type="entry name" value="HATPase_c"/>
    <property type="match status" value="1"/>
</dbReference>
<reference evidence="12 13" key="1">
    <citation type="submission" date="2022-04" db="EMBL/GenBank/DDBJ databases">
        <title>Genome diversity in the genus Frankia.</title>
        <authorList>
            <person name="Carlos-Shanley C."/>
            <person name="Hahn D."/>
        </authorList>
    </citation>
    <scope>NUCLEOTIDE SEQUENCE [LARGE SCALE GENOMIC DNA]</scope>
    <source>
        <strain evidence="12 13">Ag45/Mut15</strain>
    </source>
</reference>
<dbReference type="SMART" id="SM00387">
    <property type="entry name" value="HATPase_c"/>
    <property type="match status" value="1"/>
</dbReference>
<evidence type="ECO:0000256" key="4">
    <source>
        <dbReference type="ARBA" id="ARBA00022679"/>
    </source>
</evidence>
<feature type="domain" description="Histidine kinase/HSP90-like ATPase" evidence="11">
    <location>
        <begin position="432"/>
        <end position="523"/>
    </location>
</feature>
<comment type="caution">
    <text evidence="12">The sequence shown here is derived from an EMBL/GenBank/DDBJ whole genome shotgun (WGS) entry which is preliminary data.</text>
</comment>
<comment type="catalytic activity">
    <reaction evidence="1">
        <text>ATP + protein L-histidine = ADP + protein N-phospho-L-histidine.</text>
        <dbReference type="EC" id="2.7.13.3"/>
    </reaction>
</comment>
<keyword evidence="5" id="KW-0547">Nucleotide-binding</keyword>
<keyword evidence="10" id="KW-1133">Transmembrane helix</keyword>
<dbReference type="PANTHER" id="PTHR24421">
    <property type="entry name" value="NITRATE/NITRITE SENSOR PROTEIN NARX-RELATED"/>
    <property type="match status" value="1"/>
</dbReference>
<gene>
    <name evidence="12" type="ORF">MXD59_16585</name>
</gene>
<evidence type="ECO:0000256" key="10">
    <source>
        <dbReference type="SAM" id="Phobius"/>
    </source>
</evidence>
<keyword evidence="8" id="KW-0902">Two-component regulatory system</keyword>
<evidence type="ECO:0000256" key="9">
    <source>
        <dbReference type="SAM" id="MobiDB-lite"/>
    </source>
</evidence>
<proteinExistence type="predicted"/>
<evidence type="ECO:0000256" key="8">
    <source>
        <dbReference type="ARBA" id="ARBA00023012"/>
    </source>
</evidence>
<feature type="transmembrane region" description="Helical" evidence="10">
    <location>
        <begin position="113"/>
        <end position="134"/>
    </location>
</feature>
<dbReference type="Proteomes" id="UP001201873">
    <property type="component" value="Unassembled WGS sequence"/>
</dbReference>
<protein>
    <recommendedName>
        <fullName evidence="2">histidine kinase</fullName>
        <ecNumber evidence="2">2.7.13.3</ecNumber>
    </recommendedName>
</protein>
<dbReference type="InterPro" id="IPR036890">
    <property type="entry name" value="HATPase_C_sf"/>
</dbReference>
<dbReference type="PANTHER" id="PTHR24421:SF10">
    <property type="entry name" value="NITRATE_NITRITE SENSOR PROTEIN NARQ"/>
    <property type="match status" value="1"/>
</dbReference>
<evidence type="ECO:0000256" key="7">
    <source>
        <dbReference type="ARBA" id="ARBA00022840"/>
    </source>
</evidence>
<dbReference type="InterPro" id="IPR003594">
    <property type="entry name" value="HATPase_dom"/>
</dbReference>
<keyword evidence="3" id="KW-0597">Phosphoprotein</keyword>
<feature type="transmembrane region" description="Helical" evidence="10">
    <location>
        <begin position="35"/>
        <end position="54"/>
    </location>
</feature>
<name>A0ABT0K0Q5_9ACTN</name>
<dbReference type="EC" id="2.7.13.3" evidence="2"/>
<feature type="transmembrane region" description="Helical" evidence="10">
    <location>
        <begin position="83"/>
        <end position="101"/>
    </location>
</feature>
<dbReference type="Gene3D" id="3.30.565.10">
    <property type="entry name" value="Histidine kinase-like ATPase, C-terminal domain"/>
    <property type="match status" value="1"/>
</dbReference>
<evidence type="ECO:0000256" key="3">
    <source>
        <dbReference type="ARBA" id="ARBA00022553"/>
    </source>
</evidence>
<dbReference type="Gene3D" id="1.20.5.1930">
    <property type="match status" value="1"/>
</dbReference>
<feature type="region of interest" description="Disordered" evidence="9">
    <location>
        <begin position="390"/>
        <end position="414"/>
    </location>
</feature>
<evidence type="ECO:0000313" key="12">
    <source>
        <dbReference type="EMBL" id="MCK9877366.1"/>
    </source>
</evidence>
<accession>A0ABT0K0Q5</accession>
<dbReference type="EMBL" id="JALKFT010000016">
    <property type="protein sequence ID" value="MCK9877366.1"/>
    <property type="molecule type" value="Genomic_DNA"/>
</dbReference>
<dbReference type="Pfam" id="PF07730">
    <property type="entry name" value="HisKA_3"/>
    <property type="match status" value="1"/>
</dbReference>
<dbReference type="SUPFAM" id="SSF55874">
    <property type="entry name" value="ATPase domain of HSP90 chaperone/DNA topoisomerase II/histidine kinase"/>
    <property type="match status" value="1"/>
</dbReference>
<keyword evidence="7" id="KW-0067">ATP-binding</keyword>
<dbReference type="CDD" id="cd16917">
    <property type="entry name" value="HATPase_UhpB-NarQ-NarX-like"/>
    <property type="match status" value="1"/>
</dbReference>
<sequence length="523" mass="55291">MCTLGYLLPRASGGILVHLVLAFPSGRLRTWERRWVAGVGYGAAFGLTGIEALFTGPTLGEAVHANLLLVADLPTVAIVLDQAVQRVGAAVAVAVCVLLARQWRDAGPPTRRLLTPVFVTGLVGGASTLVSGLFDAYAKTPLALQAVYWAAFALLPAGFLSGLLRLRLRHGAVGELLARMADPACAGDLGGVLANTLGDPTLQVALWQADPGRYVDTAGRRVVLPLTDPSRAHRLIHHGEQPIAVLVCDAALSEEPRLLDAVAEALRLTLAHQQLTAVVRDVRRRAVATTDSERRRWERDLHDGAQHHLVMALWTLREGHRQLGEPLPPEVAALLQRSADQLDEVLGALRDLARRIHPVLLGDAGLVPAVRALLERTPLRVTLEVGVDHRDGVPSPRSAPAAVSRRATHGTPNGGPGGLAVSCLELPRLAEDIEAAAYFVIAEALTNVVKHAAARTATVAITYRPGPRLLIVEVTDDGVGGADASLGTGLRGLHDRVGALGGQLVVTSRPRSGTLVRATIPDA</sequence>
<feature type="compositionally biased region" description="Low complexity" evidence="9">
    <location>
        <begin position="393"/>
        <end position="405"/>
    </location>
</feature>
<evidence type="ECO:0000259" key="11">
    <source>
        <dbReference type="SMART" id="SM00387"/>
    </source>
</evidence>
<keyword evidence="10" id="KW-0472">Membrane</keyword>
<keyword evidence="13" id="KW-1185">Reference proteome</keyword>